<keyword evidence="10 14" id="KW-0234">DNA repair</keyword>
<evidence type="ECO:0000256" key="1">
    <source>
        <dbReference type="ARBA" id="ARBA00022598"/>
    </source>
</evidence>
<proteinExistence type="inferred from homology"/>
<keyword evidence="9 14" id="KW-0233">DNA recombination</keyword>
<comment type="similarity">
    <text evidence="15">Belongs to the ATP-dependent DNA ligase family.</text>
</comment>
<dbReference type="PANTHER" id="PTHR45674">
    <property type="entry name" value="DNA LIGASE 1/3 FAMILY MEMBER"/>
    <property type="match status" value="1"/>
</dbReference>
<dbReference type="PANTHER" id="PTHR45674:SF13">
    <property type="entry name" value="DNA LIGASE-RELATED"/>
    <property type="match status" value="1"/>
</dbReference>
<dbReference type="InterPro" id="IPR000977">
    <property type="entry name" value="DNA_ligase_ATP-dep"/>
</dbReference>
<evidence type="ECO:0000256" key="14">
    <source>
        <dbReference type="RuleBase" id="RU000617"/>
    </source>
</evidence>
<reference evidence="17" key="1">
    <citation type="journal article" date="2014" name="Int. J. Syst. Evol. Microbiol.">
        <title>Complete genome sequence of Corynebacterium casei LMG S-19264T (=DSM 44701T), isolated from a smear-ripened cheese.</title>
        <authorList>
            <consortium name="US DOE Joint Genome Institute (JGI-PGF)"/>
            <person name="Walter F."/>
            <person name="Albersmeier A."/>
            <person name="Kalinowski J."/>
            <person name="Ruckert C."/>
        </authorList>
    </citation>
    <scope>NUCLEOTIDE SEQUENCE</scope>
    <source>
        <strain evidence="17">CGMCC 4.7306</strain>
    </source>
</reference>
<organism evidence="17 18">
    <name type="scientific">Microlunatus endophyticus</name>
    <dbReference type="NCBI Taxonomy" id="1716077"/>
    <lineage>
        <taxon>Bacteria</taxon>
        <taxon>Bacillati</taxon>
        <taxon>Actinomycetota</taxon>
        <taxon>Actinomycetes</taxon>
        <taxon>Propionibacteriales</taxon>
        <taxon>Propionibacteriaceae</taxon>
        <taxon>Microlunatus</taxon>
    </lineage>
</organism>
<dbReference type="RefSeq" id="WP_229670391.1">
    <property type="nucleotide sequence ID" value="NZ_BMMZ01000012.1"/>
</dbReference>
<evidence type="ECO:0000256" key="5">
    <source>
        <dbReference type="ARBA" id="ARBA00022741"/>
    </source>
</evidence>
<dbReference type="GO" id="GO:0046872">
    <property type="term" value="F:metal ion binding"/>
    <property type="evidence" value="ECO:0007669"/>
    <property type="project" value="UniProtKB-KW"/>
</dbReference>
<evidence type="ECO:0000259" key="16">
    <source>
        <dbReference type="PROSITE" id="PS50160"/>
    </source>
</evidence>
<dbReference type="SUPFAM" id="SSF50249">
    <property type="entry name" value="Nucleic acid-binding proteins"/>
    <property type="match status" value="1"/>
</dbReference>
<dbReference type="InterPro" id="IPR036599">
    <property type="entry name" value="DNA_ligase_N_sf"/>
</dbReference>
<dbReference type="GO" id="GO:0005524">
    <property type="term" value="F:ATP binding"/>
    <property type="evidence" value="ECO:0007669"/>
    <property type="project" value="UniProtKB-KW"/>
</dbReference>
<dbReference type="EMBL" id="BMMZ01000012">
    <property type="protein sequence ID" value="GGL77838.1"/>
    <property type="molecule type" value="Genomic_DNA"/>
</dbReference>
<evidence type="ECO:0000256" key="10">
    <source>
        <dbReference type="ARBA" id="ARBA00023204"/>
    </source>
</evidence>
<keyword evidence="4" id="KW-0479">Metal-binding</keyword>
<dbReference type="PROSITE" id="PS50160">
    <property type="entry name" value="DNA_LIGASE_A3"/>
    <property type="match status" value="1"/>
</dbReference>
<keyword evidence="8" id="KW-0460">Magnesium</keyword>
<dbReference type="Pfam" id="PF04679">
    <property type="entry name" value="DNA_ligase_A_C"/>
    <property type="match status" value="1"/>
</dbReference>
<evidence type="ECO:0000256" key="3">
    <source>
        <dbReference type="ARBA" id="ARBA00022705"/>
    </source>
</evidence>
<evidence type="ECO:0000256" key="4">
    <source>
        <dbReference type="ARBA" id="ARBA00022723"/>
    </source>
</evidence>
<dbReference type="GO" id="GO:0071897">
    <property type="term" value="P:DNA biosynthetic process"/>
    <property type="evidence" value="ECO:0007669"/>
    <property type="project" value="InterPro"/>
</dbReference>
<dbReference type="InterPro" id="IPR012309">
    <property type="entry name" value="DNA_ligase_ATP-dep_C"/>
</dbReference>
<keyword evidence="3" id="KW-0235">DNA replication</keyword>
<keyword evidence="18" id="KW-1185">Reference proteome</keyword>
<keyword evidence="6 14" id="KW-0227">DNA damage</keyword>
<evidence type="ECO:0000256" key="2">
    <source>
        <dbReference type="ARBA" id="ARBA00022618"/>
    </source>
</evidence>
<dbReference type="InterPro" id="IPR050191">
    <property type="entry name" value="ATP-dep_DNA_ligase"/>
</dbReference>
<evidence type="ECO:0000256" key="9">
    <source>
        <dbReference type="ARBA" id="ARBA00023172"/>
    </source>
</evidence>
<dbReference type="NCBIfam" id="NF002868">
    <property type="entry name" value="PRK03180.1"/>
    <property type="match status" value="1"/>
</dbReference>
<dbReference type="AlphaFoldDB" id="A0A917W8Q2"/>
<keyword evidence="5 14" id="KW-0547">Nucleotide-binding</keyword>
<evidence type="ECO:0000256" key="7">
    <source>
        <dbReference type="ARBA" id="ARBA00022840"/>
    </source>
</evidence>
<dbReference type="InterPro" id="IPR016059">
    <property type="entry name" value="DNA_ligase_ATP-dep_CS"/>
</dbReference>
<evidence type="ECO:0000256" key="13">
    <source>
        <dbReference type="ARBA" id="ARBA00054532"/>
    </source>
</evidence>
<gene>
    <name evidence="17" type="primary">lig</name>
    <name evidence="17" type="ORF">GCM10011575_40160</name>
</gene>
<evidence type="ECO:0000313" key="18">
    <source>
        <dbReference type="Proteomes" id="UP000613840"/>
    </source>
</evidence>
<evidence type="ECO:0000256" key="15">
    <source>
        <dbReference type="RuleBase" id="RU004196"/>
    </source>
</evidence>
<feature type="domain" description="ATP-dependent DNA ligase family profile" evidence="16">
    <location>
        <begin position="315"/>
        <end position="429"/>
    </location>
</feature>
<evidence type="ECO:0000256" key="6">
    <source>
        <dbReference type="ARBA" id="ARBA00022763"/>
    </source>
</evidence>
<keyword evidence="7 14" id="KW-0067">ATP-binding</keyword>
<dbReference type="Gene3D" id="3.30.470.30">
    <property type="entry name" value="DNA ligase/mRNA capping enzyme"/>
    <property type="match status" value="1"/>
</dbReference>
<dbReference type="Gene3D" id="1.10.3260.10">
    <property type="entry name" value="DNA ligase, ATP-dependent, N-terminal domain"/>
    <property type="match status" value="1"/>
</dbReference>
<dbReference type="GO" id="GO:0006310">
    <property type="term" value="P:DNA recombination"/>
    <property type="evidence" value="ECO:0007669"/>
    <property type="project" value="UniProtKB-KW"/>
</dbReference>
<keyword evidence="1 14" id="KW-0436">Ligase</keyword>
<dbReference type="EC" id="6.5.1.1" evidence="14"/>
<dbReference type="Gene3D" id="2.40.50.140">
    <property type="entry name" value="Nucleic acid-binding proteins"/>
    <property type="match status" value="1"/>
</dbReference>
<dbReference type="NCBIfam" id="TIGR00574">
    <property type="entry name" value="dnl1"/>
    <property type="match status" value="1"/>
</dbReference>
<sequence>MTAETPAGPGPAPMSLDRLVRAWRDLGATRSRNVKRDIIATVLQETPAADVDIVVSYLSGSLRQRRTGIGWRSLQELPAPAAEPVLTAQEVDYSMELMAALSGPGSAGLRQQALAELFGRATEGEQQLLSGLVFGELRQGALESAVQDGLAAAYEVPKEAVRRAAMLLGSTAAAAGALIRGGLPALERVSLQVGIAVQPMLAASAPDVAQALAKTGLPAVVDAKLDGIRVQVHKSGDRVRVFTRSLDEITDRLPLVTSMVAALPQDQLVLDGEALALRPDGSPETFQQIASSAATRSDLDRVDLSGRERLPLRPYFFDLLRIDDQDLLDHPLQERSAIMERELPDELLVPRLVATEVGPAVDLYEDVVRRGFEGVVIKNPQAPYAAGRRDSGWIKVKPRHTFDLVIIAAEWGHGRRQGWLSNLHLAARADDSDDLIMLGKTFKGLTDEMLEWQTKRFLELEVRRTQGTVHLRPEVVAEIAVDGLQTSTRYPGGVALRFARVLRYREDKSAAEADTLSTVKKLLPVSRS</sequence>
<accession>A0A917W8Q2</accession>
<dbReference type="GO" id="GO:0003677">
    <property type="term" value="F:DNA binding"/>
    <property type="evidence" value="ECO:0007669"/>
    <property type="project" value="InterPro"/>
</dbReference>
<dbReference type="Proteomes" id="UP000613840">
    <property type="component" value="Unassembled WGS sequence"/>
</dbReference>
<comment type="caution">
    <text evidence="17">The sequence shown here is derived from an EMBL/GenBank/DDBJ whole genome shotgun (WGS) entry which is preliminary data.</text>
</comment>
<dbReference type="SUPFAM" id="SSF56091">
    <property type="entry name" value="DNA ligase/mRNA capping enzyme, catalytic domain"/>
    <property type="match status" value="1"/>
</dbReference>
<name>A0A917W8Q2_9ACTN</name>
<dbReference type="GO" id="GO:0006260">
    <property type="term" value="P:DNA replication"/>
    <property type="evidence" value="ECO:0007669"/>
    <property type="project" value="UniProtKB-KW"/>
</dbReference>
<dbReference type="InterPro" id="IPR012340">
    <property type="entry name" value="NA-bd_OB-fold"/>
</dbReference>
<dbReference type="InterPro" id="IPR012310">
    <property type="entry name" value="DNA_ligase_ATP-dep_cent"/>
</dbReference>
<dbReference type="GO" id="GO:0003910">
    <property type="term" value="F:DNA ligase (ATP) activity"/>
    <property type="evidence" value="ECO:0007669"/>
    <property type="project" value="UniProtKB-EC"/>
</dbReference>
<evidence type="ECO:0000256" key="12">
    <source>
        <dbReference type="ARBA" id="ARBA00034003"/>
    </source>
</evidence>
<dbReference type="CDD" id="cd07901">
    <property type="entry name" value="Adenylation_DNA_ligase_Arch_LigB"/>
    <property type="match status" value="1"/>
</dbReference>
<keyword evidence="2" id="KW-0132">Cell division</keyword>
<dbReference type="CDD" id="cd07972">
    <property type="entry name" value="OBF_DNA_ligase_Arch_LigB"/>
    <property type="match status" value="1"/>
</dbReference>
<reference evidence="17" key="2">
    <citation type="submission" date="2020-09" db="EMBL/GenBank/DDBJ databases">
        <authorList>
            <person name="Sun Q."/>
            <person name="Zhou Y."/>
        </authorList>
    </citation>
    <scope>NUCLEOTIDE SEQUENCE</scope>
    <source>
        <strain evidence="17">CGMCC 4.7306</strain>
    </source>
</reference>
<comment type="function">
    <text evidence="13">DNA ligase that seals nicks in double-stranded DNA during DNA replication, DNA recombination and DNA repair.</text>
</comment>
<dbReference type="GO" id="GO:0051301">
    <property type="term" value="P:cell division"/>
    <property type="evidence" value="ECO:0007669"/>
    <property type="project" value="UniProtKB-KW"/>
</dbReference>
<dbReference type="SUPFAM" id="SSF117018">
    <property type="entry name" value="ATP-dependent DNA ligase DNA-binding domain"/>
    <property type="match status" value="1"/>
</dbReference>
<dbReference type="GO" id="GO:0006281">
    <property type="term" value="P:DNA repair"/>
    <property type="evidence" value="ECO:0007669"/>
    <property type="project" value="UniProtKB-KW"/>
</dbReference>
<dbReference type="Pfam" id="PF01068">
    <property type="entry name" value="DNA_ligase_A_M"/>
    <property type="match status" value="1"/>
</dbReference>
<evidence type="ECO:0000256" key="11">
    <source>
        <dbReference type="ARBA" id="ARBA00023306"/>
    </source>
</evidence>
<dbReference type="PROSITE" id="PS00697">
    <property type="entry name" value="DNA_LIGASE_A1"/>
    <property type="match status" value="1"/>
</dbReference>
<dbReference type="FunFam" id="2.40.50.140:FF:000163">
    <property type="entry name" value="Probable DNA ligase"/>
    <property type="match status" value="1"/>
</dbReference>
<comment type="catalytic activity">
    <reaction evidence="12 14">
        <text>ATP + (deoxyribonucleotide)n-3'-hydroxyl + 5'-phospho-(deoxyribonucleotide)m = (deoxyribonucleotide)n+m + AMP + diphosphate.</text>
        <dbReference type="EC" id="6.5.1.1"/>
    </reaction>
</comment>
<keyword evidence="11" id="KW-0131">Cell cycle</keyword>
<evidence type="ECO:0000313" key="17">
    <source>
        <dbReference type="EMBL" id="GGL77838.1"/>
    </source>
</evidence>
<evidence type="ECO:0000256" key="8">
    <source>
        <dbReference type="ARBA" id="ARBA00022842"/>
    </source>
</evidence>
<protein>
    <recommendedName>
        <fullName evidence="14">DNA ligase</fullName>
        <ecNumber evidence="14">6.5.1.1</ecNumber>
    </recommendedName>
</protein>